<keyword evidence="1" id="KW-0472">Membrane</keyword>
<dbReference type="RefSeq" id="WP_170156828.1">
    <property type="nucleotide sequence ID" value="NZ_QNRR01000001.1"/>
</dbReference>
<organism evidence="2 3">
    <name type="scientific">Roseimicrobium gellanilyticum</name>
    <dbReference type="NCBI Taxonomy" id="748857"/>
    <lineage>
        <taxon>Bacteria</taxon>
        <taxon>Pseudomonadati</taxon>
        <taxon>Verrucomicrobiota</taxon>
        <taxon>Verrucomicrobiia</taxon>
        <taxon>Verrucomicrobiales</taxon>
        <taxon>Verrucomicrobiaceae</taxon>
        <taxon>Roseimicrobium</taxon>
    </lineage>
</organism>
<dbReference type="EMBL" id="QNRR01000001">
    <property type="protein sequence ID" value="RBP47983.1"/>
    <property type="molecule type" value="Genomic_DNA"/>
</dbReference>
<keyword evidence="3" id="KW-1185">Reference proteome</keyword>
<protein>
    <recommendedName>
        <fullName evidence="4">Dolichyl-phosphate-mannose-protein mannosyltransferase</fullName>
    </recommendedName>
</protein>
<feature type="transmembrane region" description="Helical" evidence="1">
    <location>
        <begin position="410"/>
        <end position="431"/>
    </location>
</feature>
<feature type="transmembrane region" description="Helical" evidence="1">
    <location>
        <begin position="282"/>
        <end position="298"/>
    </location>
</feature>
<feature type="transmembrane region" description="Helical" evidence="1">
    <location>
        <begin position="208"/>
        <end position="229"/>
    </location>
</feature>
<comment type="caution">
    <text evidence="2">The sequence shown here is derived from an EMBL/GenBank/DDBJ whole genome shotgun (WGS) entry which is preliminary data.</text>
</comment>
<reference evidence="2 3" key="1">
    <citation type="submission" date="2018-06" db="EMBL/GenBank/DDBJ databases">
        <title>Genomic Encyclopedia of Type Strains, Phase IV (KMG-IV): sequencing the most valuable type-strain genomes for metagenomic binning, comparative biology and taxonomic classification.</title>
        <authorList>
            <person name="Goeker M."/>
        </authorList>
    </citation>
    <scope>NUCLEOTIDE SEQUENCE [LARGE SCALE GENOMIC DNA]</scope>
    <source>
        <strain evidence="2 3">DSM 25532</strain>
    </source>
</reference>
<feature type="transmembrane region" description="Helical" evidence="1">
    <location>
        <begin position="462"/>
        <end position="485"/>
    </location>
</feature>
<evidence type="ECO:0000313" key="2">
    <source>
        <dbReference type="EMBL" id="RBP47983.1"/>
    </source>
</evidence>
<feature type="transmembrane region" description="Helical" evidence="1">
    <location>
        <begin position="497"/>
        <end position="514"/>
    </location>
</feature>
<feature type="transmembrane region" description="Helical" evidence="1">
    <location>
        <begin position="304"/>
        <end position="322"/>
    </location>
</feature>
<feature type="transmembrane region" description="Helical" evidence="1">
    <location>
        <begin position="438"/>
        <end position="456"/>
    </location>
</feature>
<evidence type="ECO:0000313" key="3">
    <source>
        <dbReference type="Proteomes" id="UP000253426"/>
    </source>
</evidence>
<feature type="transmembrane region" description="Helical" evidence="1">
    <location>
        <begin position="259"/>
        <end position="277"/>
    </location>
</feature>
<evidence type="ECO:0000256" key="1">
    <source>
        <dbReference type="SAM" id="Phobius"/>
    </source>
</evidence>
<feature type="transmembrane region" description="Helical" evidence="1">
    <location>
        <begin position="74"/>
        <end position="91"/>
    </location>
</feature>
<accession>A0A366HUL5</accession>
<keyword evidence="1" id="KW-1133">Transmembrane helix</keyword>
<dbReference type="AlphaFoldDB" id="A0A366HUL5"/>
<name>A0A366HUL5_9BACT</name>
<sequence>MRSLLARLPWRGSLPFIITCAVVLLGLFVLKKQLGNPEKAEKRLQKLQEKARSEGGNAAPEAYVSVWLPKGVKTNLMLVGALLLASPWLGIRRSAEMKFMSKPETRPVGKWEILALVTLMGLAAWHNQPRLFQSMWGDEEFNASRFILDRVERQPDGTLKLTPREWTTTLWNMRKPTNHLGYSVFARLSHDAFFHKSTEPTAPWFSEALLRAPVFIAGLLLIPAFFWALRVWGLSAWWGLLLLLLHPWFTRFGVDGRGYGFIMLGATLMLGVLGRALQTGRWIWWVLFGLGNFFMIWSNLQGVYPAMALNLTAAACLFQLGLKNTSTWLLARRWFVANMLTLVIVVGWLAPCWPQLQEFMAKGEIRGTLDGRFWQDGLTAWFFGQPYQPWDEPENPYRYALQISMQTLPVLHLAGIGLFFVLTLAGIVALLQKPAHRALLLFSLGAPAVMLLHMYLGKNRPYDWYFCPFLPGLFLMAAAGAELLTKAAAAREGPAKAMVQAGLVMTVLLFAFITRQPRSLLRNHPIEPGRDAVASYRTVINPRNPDIDKDVMSGAFRMYTEGYDPAERRFDTVDELRKLMAESERSARRFYINVGFLRFLESQPSTKPICDILKDPTLFELHSVHYGLLHPTTRHVFRYKGKAP</sequence>
<gene>
    <name evidence="2" type="ORF">DES53_101783</name>
</gene>
<dbReference type="Proteomes" id="UP000253426">
    <property type="component" value="Unassembled WGS sequence"/>
</dbReference>
<feature type="transmembrane region" description="Helical" evidence="1">
    <location>
        <begin position="334"/>
        <end position="350"/>
    </location>
</feature>
<keyword evidence="1" id="KW-0812">Transmembrane</keyword>
<proteinExistence type="predicted"/>
<evidence type="ECO:0008006" key="4">
    <source>
        <dbReference type="Google" id="ProtNLM"/>
    </source>
</evidence>
<feature type="transmembrane region" description="Helical" evidence="1">
    <location>
        <begin position="12"/>
        <end position="30"/>
    </location>
</feature>